<sequence length="823" mass="91955">MRKVQMPAPFLLILIRLFFITGILLLPVPSAADPTITVAIVRDGPSPYFDRRIEDVIREIGQLREPGHTIRIKDVPAFNADWQAERIPRVLANALKDPRVDIVYTAGFLVTEAASQPRMRLTKPVVAGIIHDAGLLGLPSDEAGHSRKRNLAFNVLLQNIGGDIAVFRQLTPFHTLHLLADDRLLLLSKRAQACIAAIEQEYQITIRTVPVGTSAQAVLDQLGPETGAVFLTPFFRMTPSETRKMISGINRKKIPSFAMLGRPLVEQGVLAGQMPHIRDRMARRIALNIRQIAQGESPNRLSVRMIIPRKLVINLETADQIGYSPDIATLIGETEFIGSQSPPPGAPLTMEQAMNMAAAHNVGVAVETAAVESSRQTRERARSHMRPQVYGTVQYQQIDGDRAENAMGLAPEKKTTAGATLSQMIYDDGIITGYRVADLQYQGGQYNRDAVRLDVTQAAGQGFLRCLSARALHKIAQENLRLTRKNLQLATVRQRVGRGGPDERLRWEAEEAQRKSAVIGASRSVESAFVGLNQILNQDQNRRWQLRDIPVGETATYFLGQDLSRIITRMTDLNRFMRLSVDLALENAPELAVLDRQVESLTLTLDRLKRRYYTPTVRAEAAYVWNGDISGKGAGSVLSGLTIPGLDLPDAPDDHEWGVSLKLTLPLFEGGGRAADVGKARADLMRLQYARIQTRQMIEQRVRTSVYALSRSWPDIFLARKAADRARKNLRIIQDRYGQGKASITDLLNAQTHHLRQEQNASLSIYRYLDDEIEFQRAIAWFRHTRSEAEKEEMIRRISEYMNTEKTPAVPGKDGSDPVRPRQ</sequence>
<evidence type="ECO:0000256" key="4">
    <source>
        <dbReference type="ARBA" id="ARBA00022452"/>
    </source>
</evidence>
<dbReference type="GO" id="GO:0015562">
    <property type="term" value="F:efflux transmembrane transporter activity"/>
    <property type="evidence" value="ECO:0007669"/>
    <property type="project" value="InterPro"/>
</dbReference>
<protein>
    <recommendedName>
        <fullName evidence="11">TolC family protein</fullName>
    </recommendedName>
</protein>
<dbReference type="PANTHER" id="PTHR30026">
    <property type="entry name" value="OUTER MEMBRANE PROTEIN TOLC"/>
    <property type="match status" value="1"/>
</dbReference>
<feature type="region of interest" description="Disordered" evidence="8">
    <location>
        <begin position="801"/>
        <end position="823"/>
    </location>
</feature>
<evidence type="ECO:0000256" key="7">
    <source>
        <dbReference type="ARBA" id="ARBA00023237"/>
    </source>
</evidence>
<reference evidence="10" key="1">
    <citation type="submission" date="2017-11" db="EMBL/GenBank/DDBJ databases">
        <authorList>
            <person name="Watanabe M."/>
            <person name="Kojima H."/>
        </authorList>
    </citation>
    <scope>NUCLEOTIDE SEQUENCE [LARGE SCALE GENOMIC DNA]</scope>
    <source>
        <strain evidence="10">Tokyo 01</strain>
    </source>
</reference>
<keyword evidence="3" id="KW-0813">Transport</keyword>
<evidence type="ECO:0000256" key="6">
    <source>
        <dbReference type="ARBA" id="ARBA00023136"/>
    </source>
</evidence>
<keyword evidence="4" id="KW-1134">Transmembrane beta strand</keyword>
<dbReference type="Gene3D" id="3.40.50.2300">
    <property type="match status" value="2"/>
</dbReference>
<dbReference type="InterPro" id="IPR003423">
    <property type="entry name" value="OMP_efflux"/>
</dbReference>
<dbReference type="EMBL" id="BEXT01000001">
    <property type="protein sequence ID" value="GBC64145.1"/>
    <property type="molecule type" value="Genomic_DNA"/>
</dbReference>
<dbReference type="InterPro" id="IPR051906">
    <property type="entry name" value="TolC-like"/>
</dbReference>
<comment type="similarity">
    <text evidence="2">Belongs to the outer membrane factor (OMF) (TC 1.B.17) family.</text>
</comment>
<evidence type="ECO:0000256" key="5">
    <source>
        <dbReference type="ARBA" id="ARBA00022692"/>
    </source>
</evidence>
<evidence type="ECO:0000256" key="3">
    <source>
        <dbReference type="ARBA" id="ARBA00022448"/>
    </source>
</evidence>
<gene>
    <name evidence="9" type="ORF">DENIS_5163</name>
</gene>
<keyword evidence="6" id="KW-0472">Membrane</keyword>
<reference evidence="10" key="2">
    <citation type="submission" date="2019-01" db="EMBL/GenBank/DDBJ databases">
        <title>Genome sequence of Desulfonema ishimotonii strain Tokyo 01.</title>
        <authorList>
            <person name="Fukui M."/>
        </authorList>
    </citation>
    <scope>NUCLEOTIDE SEQUENCE [LARGE SCALE GENOMIC DNA]</scope>
    <source>
        <strain evidence="10">Tokyo 01</strain>
    </source>
</reference>
<dbReference type="GO" id="GO:1990281">
    <property type="term" value="C:efflux pump complex"/>
    <property type="evidence" value="ECO:0007669"/>
    <property type="project" value="TreeGrafter"/>
</dbReference>
<dbReference type="AlphaFoldDB" id="A0A401G4R5"/>
<dbReference type="PANTHER" id="PTHR30026:SF20">
    <property type="entry name" value="OUTER MEMBRANE PROTEIN TOLC"/>
    <property type="match status" value="1"/>
</dbReference>
<accession>A0A401G4R5</accession>
<dbReference type="GO" id="GO:0015288">
    <property type="term" value="F:porin activity"/>
    <property type="evidence" value="ECO:0007669"/>
    <property type="project" value="TreeGrafter"/>
</dbReference>
<dbReference type="SUPFAM" id="SSF56954">
    <property type="entry name" value="Outer membrane efflux proteins (OEP)"/>
    <property type="match status" value="1"/>
</dbReference>
<proteinExistence type="inferred from homology"/>
<name>A0A401G4R5_9BACT</name>
<evidence type="ECO:0008006" key="11">
    <source>
        <dbReference type="Google" id="ProtNLM"/>
    </source>
</evidence>
<keyword evidence="5" id="KW-0812">Transmembrane</keyword>
<organism evidence="9 10">
    <name type="scientific">Desulfonema ishimotonii</name>
    <dbReference type="NCBI Taxonomy" id="45657"/>
    <lineage>
        <taxon>Bacteria</taxon>
        <taxon>Pseudomonadati</taxon>
        <taxon>Thermodesulfobacteriota</taxon>
        <taxon>Desulfobacteria</taxon>
        <taxon>Desulfobacterales</taxon>
        <taxon>Desulfococcaceae</taxon>
        <taxon>Desulfonema</taxon>
    </lineage>
</organism>
<evidence type="ECO:0000313" key="9">
    <source>
        <dbReference type="EMBL" id="GBC64145.1"/>
    </source>
</evidence>
<dbReference type="Pfam" id="PF02321">
    <property type="entry name" value="OEP"/>
    <property type="match status" value="1"/>
</dbReference>
<evidence type="ECO:0000256" key="2">
    <source>
        <dbReference type="ARBA" id="ARBA00007613"/>
    </source>
</evidence>
<dbReference type="RefSeq" id="WP_166405303.1">
    <property type="nucleotide sequence ID" value="NZ_BEXT01000001.1"/>
</dbReference>
<keyword evidence="7" id="KW-0998">Cell outer membrane</keyword>
<feature type="compositionally biased region" description="Basic and acidic residues" evidence="8">
    <location>
        <begin position="814"/>
        <end position="823"/>
    </location>
</feature>
<dbReference type="GO" id="GO:0009279">
    <property type="term" value="C:cell outer membrane"/>
    <property type="evidence" value="ECO:0007669"/>
    <property type="project" value="UniProtKB-SubCell"/>
</dbReference>
<dbReference type="Gene3D" id="1.20.1600.10">
    <property type="entry name" value="Outer membrane efflux proteins (OEP)"/>
    <property type="match status" value="1"/>
</dbReference>
<comment type="subcellular location">
    <subcellularLocation>
        <location evidence="1">Cell outer membrane</location>
    </subcellularLocation>
</comment>
<evidence type="ECO:0000313" key="10">
    <source>
        <dbReference type="Proteomes" id="UP000288096"/>
    </source>
</evidence>
<evidence type="ECO:0000256" key="1">
    <source>
        <dbReference type="ARBA" id="ARBA00004442"/>
    </source>
</evidence>
<keyword evidence="10" id="KW-1185">Reference proteome</keyword>
<dbReference type="Proteomes" id="UP000288096">
    <property type="component" value="Unassembled WGS sequence"/>
</dbReference>
<evidence type="ECO:0000256" key="8">
    <source>
        <dbReference type="SAM" id="MobiDB-lite"/>
    </source>
</evidence>
<comment type="caution">
    <text evidence="9">The sequence shown here is derived from an EMBL/GenBank/DDBJ whole genome shotgun (WGS) entry which is preliminary data.</text>
</comment>